<dbReference type="PROSITE" id="PS00497">
    <property type="entry name" value="TYROSINASE_1"/>
    <property type="match status" value="1"/>
</dbReference>
<dbReference type="Pfam" id="PF00264">
    <property type="entry name" value="Tyrosinase"/>
    <property type="match status" value="2"/>
</dbReference>
<dbReference type="OrthoDB" id="6132182at2759"/>
<evidence type="ECO:0000259" key="3">
    <source>
        <dbReference type="PROSITE" id="PS00497"/>
    </source>
</evidence>
<dbReference type="PROSITE" id="PS00498">
    <property type="entry name" value="TYROSINASE_2"/>
    <property type="match status" value="1"/>
</dbReference>
<dbReference type="PANTHER" id="PTHR11474:SF126">
    <property type="entry name" value="TYROSINASE-LIKE PROTEIN TYR-1-RELATED"/>
    <property type="match status" value="1"/>
</dbReference>
<organism evidence="5 6">
    <name type="scientific">Vairimorpha apis BRL 01</name>
    <dbReference type="NCBI Taxonomy" id="1037528"/>
    <lineage>
        <taxon>Eukaryota</taxon>
        <taxon>Fungi</taxon>
        <taxon>Fungi incertae sedis</taxon>
        <taxon>Microsporidia</taxon>
        <taxon>Nosematidae</taxon>
        <taxon>Vairimorpha</taxon>
    </lineage>
</organism>
<evidence type="ECO:0000313" key="6">
    <source>
        <dbReference type="Proteomes" id="UP000053780"/>
    </source>
</evidence>
<dbReference type="EMBL" id="KE647331">
    <property type="protein sequence ID" value="EQB60100.1"/>
    <property type="molecule type" value="Genomic_DNA"/>
</dbReference>
<dbReference type="PRINTS" id="PR00092">
    <property type="entry name" value="TYROSINASE"/>
</dbReference>
<dbReference type="GO" id="GO:0016491">
    <property type="term" value="F:oxidoreductase activity"/>
    <property type="evidence" value="ECO:0007669"/>
    <property type="project" value="InterPro"/>
</dbReference>
<proteinExistence type="predicted"/>
<sequence>MLLLALLLCKIVIRKEIRDMNIEEWNKYKSAFDLFKEKGYLADISKIHVEVESYAHKNGRFLPWHRMLLLHVESILQMLTKDPSISIPYWDWSIDYSDPVSSFIFGEKYWGIKECYLVSYPEEHCLKRSEVIDPFYSQKDINRLIKTKGSYDEFRDILELVPHALVHSNVGGVDGDMSTMYSPNDPIFWHHHSYIDLLWHKKQKKGLDKYDKKLDINERLYPFNKQVKDVLKLKQCKIKYKPFKIYKIQGNENKASFLPEYYIKQHEYDKDKVRKYEKFMRGENKKSRWRKIYEWLTGKHRMSD</sequence>
<dbReference type="HOGENOM" id="CLU_915551_0_0_1"/>
<dbReference type="Gene3D" id="1.10.1280.10">
    <property type="entry name" value="Di-copper center containing domain from catechol oxidase"/>
    <property type="match status" value="2"/>
</dbReference>
<reference evidence="5 6" key="1">
    <citation type="journal article" date="2013" name="BMC Genomics">
        <title>Genome sequencing and comparative genomics of honey bee microsporidia, Nosema apis reveal novel insights into host-parasite interactions.</title>
        <authorList>
            <person name="Chen Yp."/>
            <person name="Pettis J.S."/>
            <person name="Zhao Y."/>
            <person name="Liu X."/>
            <person name="Tallon L.J."/>
            <person name="Sadzewicz L.D."/>
            <person name="Li R."/>
            <person name="Zheng H."/>
            <person name="Huang S."/>
            <person name="Zhang X."/>
            <person name="Hamilton M.C."/>
            <person name="Pernal S.F."/>
            <person name="Melathopoulos A.P."/>
            <person name="Yan X."/>
            <person name="Evans J.D."/>
        </authorList>
    </citation>
    <scope>NUCLEOTIDE SEQUENCE [LARGE SCALE GENOMIC DNA]</scope>
    <source>
        <strain evidence="5 6">BRL 01</strain>
    </source>
</reference>
<dbReference type="InterPro" id="IPR008922">
    <property type="entry name" value="Di-copper_centre_dom_sf"/>
</dbReference>
<dbReference type="VEuPathDB" id="MicrosporidiaDB:NAPIS_ORF02328"/>
<keyword evidence="6" id="KW-1185">Reference proteome</keyword>
<evidence type="ECO:0000256" key="2">
    <source>
        <dbReference type="ARBA" id="ARBA00023008"/>
    </source>
</evidence>
<feature type="domain" description="Tyrosinase copper-binding" evidence="4">
    <location>
        <begin position="185"/>
        <end position="196"/>
    </location>
</feature>
<dbReference type="GO" id="GO:0046872">
    <property type="term" value="F:metal ion binding"/>
    <property type="evidence" value="ECO:0007669"/>
    <property type="project" value="UniProtKB-KW"/>
</dbReference>
<dbReference type="InterPro" id="IPR050316">
    <property type="entry name" value="Tyrosinase/Hemocyanin"/>
</dbReference>
<evidence type="ECO:0000256" key="1">
    <source>
        <dbReference type="ARBA" id="ARBA00022723"/>
    </source>
</evidence>
<dbReference type="PANTHER" id="PTHR11474">
    <property type="entry name" value="TYROSINASE FAMILY MEMBER"/>
    <property type="match status" value="1"/>
</dbReference>
<protein>
    <submittedName>
        <fullName evidence="5">Kunitz protease inhibitor 1</fullName>
    </submittedName>
</protein>
<evidence type="ECO:0000259" key="4">
    <source>
        <dbReference type="PROSITE" id="PS00498"/>
    </source>
</evidence>
<feature type="domain" description="Tyrosinase copper-binding" evidence="3">
    <location>
        <begin position="56"/>
        <end position="73"/>
    </location>
</feature>
<dbReference type="Proteomes" id="UP000053780">
    <property type="component" value="Unassembled WGS sequence"/>
</dbReference>
<name>T0MGC7_9MICR</name>
<gene>
    <name evidence="5" type="ORF">NAPIS_ORF02328</name>
</gene>
<dbReference type="AlphaFoldDB" id="T0MGC7"/>
<keyword evidence="2" id="KW-0186">Copper</keyword>
<accession>T0MGC7</accession>
<evidence type="ECO:0000313" key="5">
    <source>
        <dbReference type="EMBL" id="EQB60100.1"/>
    </source>
</evidence>
<dbReference type="SUPFAM" id="SSF48056">
    <property type="entry name" value="Di-copper centre-containing domain"/>
    <property type="match status" value="1"/>
</dbReference>
<dbReference type="InterPro" id="IPR002227">
    <property type="entry name" value="Tyrosinase_Cu-bd"/>
</dbReference>
<keyword evidence="1" id="KW-0479">Metal-binding</keyword>